<evidence type="ECO:0008006" key="3">
    <source>
        <dbReference type="Google" id="ProtNLM"/>
    </source>
</evidence>
<gene>
    <name evidence="1" type="ORF">FN846DRAFT_912725</name>
</gene>
<name>A0A5J5EHK0_9PEZI</name>
<accession>A0A5J5EHK0</accession>
<proteinExistence type="predicted"/>
<dbReference type="EMBL" id="VXIS01000327">
    <property type="protein sequence ID" value="KAA8894597.1"/>
    <property type="molecule type" value="Genomic_DNA"/>
</dbReference>
<sequence>MASLLAERRAAHHLVLFRRGHSGSGKMWFKRRLLEQLEGAQISITCIEGGAANHTIPPATDNGTKVKLTKQLFDTVAKWSKTAKTAANESSSRTVVRYRMDGFLLINMPGGEEVRDRPVETKRINTTNLAGLDTLHHFQKTVKVTKQFLNRNRAVAEFFLKPLRIPRVCVLVAMVLRDTYVSNSKALGPLKGRFQDQRSQRH</sequence>
<comment type="caution">
    <text evidence="1">The sequence shown here is derived from an EMBL/GenBank/DDBJ whole genome shotgun (WGS) entry which is preliminary data.</text>
</comment>
<evidence type="ECO:0000313" key="2">
    <source>
        <dbReference type="Proteomes" id="UP000326924"/>
    </source>
</evidence>
<keyword evidence="2" id="KW-1185">Reference proteome</keyword>
<dbReference type="AlphaFoldDB" id="A0A5J5EHK0"/>
<organism evidence="1 2">
    <name type="scientific">Sphaerosporella brunnea</name>
    <dbReference type="NCBI Taxonomy" id="1250544"/>
    <lineage>
        <taxon>Eukaryota</taxon>
        <taxon>Fungi</taxon>
        <taxon>Dikarya</taxon>
        <taxon>Ascomycota</taxon>
        <taxon>Pezizomycotina</taxon>
        <taxon>Pezizomycetes</taxon>
        <taxon>Pezizales</taxon>
        <taxon>Pyronemataceae</taxon>
        <taxon>Sphaerosporella</taxon>
    </lineage>
</organism>
<reference evidence="1 2" key="1">
    <citation type="submission" date="2019-09" db="EMBL/GenBank/DDBJ databases">
        <title>Draft genome of the ectomycorrhizal ascomycete Sphaerosporella brunnea.</title>
        <authorList>
            <consortium name="DOE Joint Genome Institute"/>
            <person name="Benucci G.M."/>
            <person name="Marozzi G."/>
            <person name="Antonielli L."/>
            <person name="Sanchez S."/>
            <person name="Marco P."/>
            <person name="Wang X."/>
            <person name="Falini L.B."/>
            <person name="Barry K."/>
            <person name="Haridas S."/>
            <person name="Lipzen A."/>
            <person name="Labutti K."/>
            <person name="Grigoriev I.V."/>
            <person name="Murat C."/>
            <person name="Martin F."/>
            <person name="Albertini E."/>
            <person name="Donnini D."/>
            <person name="Bonito G."/>
        </authorList>
    </citation>
    <scope>NUCLEOTIDE SEQUENCE [LARGE SCALE GENOMIC DNA]</scope>
    <source>
        <strain evidence="1 2">Sb_GMNB300</strain>
    </source>
</reference>
<evidence type="ECO:0000313" key="1">
    <source>
        <dbReference type="EMBL" id="KAA8894597.1"/>
    </source>
</evidence>
<protein>
    <recommendedName>
        <fullName evidence="3">P-loop containing nucleoside triphosphate hydrolase protein</fullName>
    </recommendedName>
</protein>
<dbReference type="InParanoid" id="A0A5J5EHK0"/>
<dbReference type="Proteomes" id="UP000326924">
    <property type="component" value="Unassembled WGS sequence"/>
</dbReference>